<evidence type="ECO:0000256" key="10">
    <source>
        <dbReference type="ARBA" id="ARBA00023242"/>
    </source>
</evidence>
<evidence type="ECO:0000256" key="6">
    <source>
        <dbReference type="ARBA" id="ARBA00022763"/>
    </source>
</evidence>
<dbReference type="AlphaFoldDB" id="A0A6A5TFI4"/>
<comment type="cofactor">
    <cofactor evidence="2">
        <name>Mg(2+)</name>
        <dbReference type="ChEBI" id="CHEBI:18420"/>
    </cofactor>
</comment>
<dbReference type="GO" id="GO:0005737">
    <property type="term" value="C:cytoplasm"/>
    <property type="evidence" value="ECO:0007669"/>
    <property type="project" value="TreeGrafter"/>
</dbReference>
<feature type="domain" description="Endonuclease/exonuclease/phosphatase" evidence="11">
    <location>
        <begin position="70"/>
        <end position="336"/>
    </location>
</feature>
<evidence type="ECO:0000256" key="5">
    <source>
        <dbReference type="ARBA" id="ARBA00022723"/>
    </source>
</evidence>
<dbReference type="InterPro" id="IPR051547">
    <property type="entry name" value="TDP2-like"/>
</dbReference>
<dbReference type="Pfam" id="PF03372">
    <property type="entry name" value="Exo_endo_phos"/>
    <property type="match status" value="1"/>
</dbReference>
<evidence type="ECO:0000256" key="9">
    <source>
        <dbReference type="ARBA" id="ARBA00023204"/>
    </source>
</evidence>
<keyword evidence="8" id="KW-0460">Magnesium</keyword>
<keyword evidence="13" id="KW-1185">Reference proteome</keyword>
<dbReference type="SUPFAM" id="SSF56219">
    <property type="entry name" value="DNase I-like"/>
    <property type="match status" value="1"/>
</dbReference>
<evidence type="ECO:0000313" key="13">
    <source>
        <dbReference type="Proteomes" id="UP000800035"/>
    </source>
</evidence>
<keyword evidence="10" id="KW-0539">Nucleus</keyword>
<keyword evidence="5" id="KW-0479">Metal-binding</keyword>
<comment type="subcellular location">
    <subcellularLocation>
        <location evidence="3">Nucleus</location>
        <location evidence="3">PML body</location>
    </subcellularLocation>
</comment>
<protein>
    <recommendedName>
        <fullName evidence="11">Endonuclease/exonuclease/phosphatase domain-containing protein</fullName>
    </recommendedName>
</protein>
<evidence type="ECO:0000259" key="11">
    <source>
        <dbReference type="Pfam" id="PF03372"/>
    </source>
</evidence>
<keyword evidence="6" id="KW-0227">DNA damage</keyword>
<evidence type="ECO:0000256" key="7">
    <source>
        <dbReference type="ARBA" id="ARBA00022801"/>
    </source>
</evidence>
<gene>
    <name evidence="12" type="ORF">CC80DRAFT_495975</name>
</gene>
<comment type="cofactor">
    <cofactor evidence="1">
        <name>Mn(2+)</name>
        <dbReference type="ChEBI" id="CHEBI:29035"/>
    </cofactor>
</comment>
<dbReference type="GO" id="GO:0004518">
    <property type="term" value="F:nuclease activity"/>
    <property type="evidence" value="ECO:0007669"/>
    <property type="project" value="UniProtKB-KW"/>
</dbReference>
<keyword evidence="7" id="KW-0378">Hydrolase</keyword>
<name>A0A6A5TFI4_9PLEO</name>
<dbReference type="CDD" id="cd09080">
    <property type="entry name" value="TDP2"/>
    <property type="match status" value="1"/>
</dbReference>
<dbReference type="InterPro" id="IPR036691">
    <property type="entry name" value="Endo/exonu/phosph_ase_sf"/>
</dbReference>
<evidence type="ECO:0000256" key="4">
    <source>
        <dbReference type="ARBA" id="ARBA00022722"/>
    </source>
</evidence>
<dbReference type="OrthoDB" id="9975959at2759"/>
<dbReference type="GO" id="GO:0003697">
    <property type="term" value="F:single-stranded DNA binding"/>
    <property type="evidence" value="ECO:0007669"/>
    <property type="project" value="TreeGrafter"/>
</dbReference>
<dbReference type="GO" id="GO:0006302">
    <property type="term" value="P:double-strand break repair"/>
    <property type="evidence" value="ECO:0007669"/>
    <property type="project" value="TreeGrafter"/>
</dbReference>
<dbReference type="EMBL" id="ML977016">
    <property type="protein sequence ID" value="KAF1951575.1"/>
    <property type="molecule type" value="Genomic_DNA"/>
</dbReference>
<dbReference type="GO" id="GO:0070260">
    <property type="term" value="F:5'-tyrosyl-DNA phosphodiesterase activity"/>
    <property type="evidence" value="ECO:0007669"/>
    <property type="project" value="TreeGrafter"/>
</dbReference>
<dbReference type="Proteomes" id="UP000800035">
    <property type="component" value="Unassembled WGS sequence"/>
</dbReference>
<accession>A0A6A5TFI4</accession>
<keyword evidence="9" id="KW-0234">DNA repair</keyword>
<proteinExistence type="predicted"/>
<dbReference type="PANTHER" id="PTHR15822:SF4">
    <property type="entry name" value="TYROSYL-DNA PHOSPHODIESTERASE 2"/>
    <property type="match status" value="1"/>
</dbReference>
<reference evidence="12" key="1">
    <citation type="journal article" date="2020" name="Stud. Mycol.">
        <title>101 Dothideomycetes genomes: a test case for predicting lifestyles and emergence of pathogens.</title>
        <authorList>
            <person name="Haridas S."/>
            <person name="Albert R."/>
            <person name="Binder M."/>
            <person name="Bloem J."/>
            <person name="Labutti K."/>
            <person name="Salamov A."/>
            <person name="Andreopoulos B."/>
            <person name="Baker S."/>
            <person name="Barry K."/>
            <person name="Bills G."/>
            <person name="Bluhm B."/>
            <person name="Cannon C."/>
            <person name="Castanera R."/>
            <person name="Culley D."/>
            <person name="Daum C."/>
            <person name="Ezra D."/>
            <person name="Gonzalez J."/>
            <person name="Henrissat B."/>
            <person name="Kuo A."/>
            <person name="Liang C."/>
            <person name="Lipzen A."/>
            <person name="Lutzoni F."/>
            <person name="Magnuson J."/>
            <person name="Mondo S."/>
            <person name="Nolan M."/>
            <person name="Ohm R."/>
            <person name="Pangilinan J."/>
            <person name="Park H.-J."/>
            <person name="Ramirez L."/>
            <person name="Alfaro M."/>
            <person name="Sun H."/>
            <person name="Tritt A."/>
            <person name="Yoshinaga Y."/>
            <person name="Zwiers L.-H."/>
            <person name="Turgeon B."/>
            <person name="Goodwin S."/>
            <person name="Spatafora J."/>
            <person name="Crous P."/>
            <person name="Grigoriev I."/>
        </authorList>
    </citation>
    <scope>NUCLEOTIDE SEQUENCE</scope>
    <source>
        <strain evidence="12">CBS 675.92</strain>
    </source>
</reference>
<evidence type="ECO:0000256" key="2">
    <source>
        <dbReference type="ARBA" id="ARBA00001946"/>
    </source>
</evidence>
<dbReference type="InterPro" id="IPR005135">
    <property type="entry name" value="Endo/exonuclease/phosphatase"/>
</dbReference>
<dbReference type="Gene3D" id="3.60.10.10">
    <property type="entry name" value="Endonuclease/exonuclease/phosphatase"/>
    <property type="match status" value="1"/>
</dbReference>
<organism evidence="12 13">
    <name type="scientific">Byssothecium circinans</name>
    <dbReference type="NCBI Taxonomy" id="147558"/>
    <lineage>
        <taxon>Eukaryota</taxon>
        <taxon>Fungi</taxon>
        <taxon>Dikarya</taxon>
        <taxon>Ascomycota</taxon>
        <taxon>Pezizomycotina</taxon>
        <taxon>Dothideomycetes</taxon>
        <taxon>Pleosporomycetidae</taxon>
        <taxon>Pleosporales</taxon>
        <taxon>Massarineae</taxon>
        <taxon>Massarinaceae</taxon>
        <taxon>Byssothecium</taxon>
    </lineage>
</organism>
<dbReference type="GO" id="GO:0046872">
    <property type="term" value="F:metal ion binding"/>
    <property type="evidence" value="ECO:0007669"/>
    <property type="project" value="UniProtKB-KW"/>
</dbReference>
<evidence type="ECO:0000256" key="3">
    <source>
        <dbReference type="ARBA" id="ARBA00004322"/>
    </source>
</evidence>
<evidence type="ECO:0000256" key="8">
    <source>
        <dbReference type="ARBA" id="ARBA00022842"/>
    </source>
</evidence>
<keyword evidence="4" id="KW-0540">Nuclease</keyword>
<evidence type="ECO:0000313" key="12">
    <source>
        <dbReference type="EMBL" id="KAF1951575.1"/>
    </source>
</evidence>
<sequence length="360" mass="40339">MSTSNSTPTHVLEALQTALAHTAQKQGDDFYKPRPQQYWYHDDSKWKSIEKTPPPPQSTANINPKALRLISWNIDMLIGFASPRMSAALTYLSTLVSSTPPSTPVIIFLQEMTQADLVQIRDAKWVQERFYITDYDSRDWMGSLYGTTTLVDKMLKIETVFRVPWISKFGRDGLFVDIALSPSAENLTAEKEVEQSVLRLCNTHLESLVADPPIRPLQLSAAAPYLHDPKTSASLLAGDLNAIQPFDRTLHSENNLKDAYLELGGQEDSGDGYTWGYQVPQAVRERFGCSRMDKILFTGDVGVKGFERIGMGVKVVDEGVVKEMREKGEDEWVTDHYGVMGDFELGGGRKEEIDVRSKLA</sequence>
<evidence type="ECO:0000256" key="1">
    <source>
        <dbReference type="ARBA" id="ARBA00001936"/>
    </source>
</evidence>
<dbReference type="PANTHER" id="PTHR15822">
    <property type="entry name" value="TRAF AND TNF RECEPTOR-ASSOCIATED PROTEIN"/>
    <property type="match status" value="1"/>
</dbReference>